<evidence type="ECO:0000259" key="12">
    <source>
        <dbReference type="PROSITE" id="PS50262"/>
    </source>
</evidence>
<feature type="transmembrane region" description="Helical" evidence="11">
    <location>
        <begin position="166"/>
        <end position="184"/>
    </location>
</feature>
<evidence type="ECO:0000256" key="9">
    <source>
        <dbReference type="ARBA" id="ARBA00023224"/>
    </source>
</evidence>
<dbReference type="InterPro" id="IPR017452">
    <property type="entry name" value="GPCR_Rhodpsn_7TM"/>
</dbReference>
<dbReference type="Gene3D" id="1.20.1070.10">
    <property type="entry name" value="Rhodopsin 7-helix transmembrane proteins"/>
    <property type="match status" value="1"/>
</dbReference>
<dbReference type="GO" id="GO:0004930">
    <property type="term" value="F:G protein-coupled receptor activity"/>
    <property type="evidence" value="ECO:0007669"/>
    <property type="project" value="UniProtKB-KW"/>
</dbReference>
<organism evidence="13 14">
    <name type="scientific">Biomphalaria glabrata</name>
    <name type="common">Bloodfluke planorb</name>
    <name type="synonym">Freshwater snail</name>
    <dbReference type="NCBI Taxonomy" id="6526"/>
    <lineage>
        <taxon>Eukaryota</taxon>
        <taxon>Metazoa</taxon>
        <taxon>Spiralia</taxon>
        <taxon>Lophotrochozoa</taxon>
        <taxon>Mollusca</taxon>
        <taxon>Gastropoda</taxon>
        <taxon>Heterobranchia</taxon>
        <taxon>Euthyneura</taxon>
        <taxon>Panpulmonata</taxon>
        <taxon>Hygrophila</taxon>
        <taxon>Lymnaeoidea</taxon>
        <taxon>Planorbidae</taxon>
        <taxon>Biomphalaria</taxon>
    </lineage>
</organism>
<feature type="transmembrane region" description="Helical" evidence="11">
    <location>
        <begin position="134"/>
        <end position="160"/>
    </location>
</feature>
<evidence type="ECO:0000256" key="1">
    <source>
        <dbReference type="ARBA" id="ARBA00004651"/>
    </source>
</evidence>
<evidence type="ECO:0000256" key="11">
    <source>
        <dbReference type="SAM" id="Phobius"/>
    </source>
</evidence>
<dbReference type="PRINTS" id="PR00237">
    <property type="entry name" value="GPCRRHODOPSN"/>
</dbReference>
<dbReference type="Proteomes" id="UP001165740">
    <property type="component" value="Chromosome 11"/>
</dbReference>
<keyword evidence="5 10" id="KW-0297">G-protein coupled receptor</keyword>
<keyword evidence="3 10" id="KW-0812">Transmembrane</keyword>
<evidence type="ECO:0000256" key="5">
    <source>
        <dbReference type="ARBA" id="ARBA00023040"/>
    </source>
</evidence>
<sequence>MNSNIIQSEQNFSDAVNGTYCSACAYVKWISLISLFIIYVIIIFLNLFFLFIFLVTKELKHFYNLFVLSLALNDLLFSLLNFTKLFYIENYLLVELTTLTLRYINYYSILLISLERWLHIVMPLVYKKLYRKRIFVILLLISYITALMMSIPCLISHITYKNCQAYLFPSLHVIILIVLFIIYCQIFSSLQLHYTNTANIRRHLSAIKRNKMKHKSIKFILVVCFVNVGLLTPYCFSTAFTYLYVNLNQETVLAVLLIRKFSDAFVHLSNFLVYIWKCPYFTKTIKVKYYELKSLCFNQVSDDIQNRTIRNQDRQTHF</sequence>
<accession>A0A9W2YCM1</accession>
<feature type="transmembrane region" description="Helical" evidence="11">
    <location>
        <begin position="62"/>
        <end position="83"/>
    </location>
</feature>
<dbReference type="OMA" id="CSACAYV"/>
<feature type="transmembrane region" description="Helical" evidence="11">
    <location>
        <begin position="251"/>
        <end position="276"/>
    </location>
</feature>
<keyword evidence="9 10" id="KW-0807">Transducer</keyword>
<keyword evidence="6 11" id="KW-0472">Membrane</keyword>
<comment type="similarity">
    <text evidence="10">Belongs to the G-protein coupled receptor 1 family.</text>
</comment>
<keyword evidence="7 10" id="KW-0675">Receptor</keyword>
<dbReference type="PANTHER" id="PTHR24246:SF27">
    <property type="entry name" value="ADENOSINE RECEPTOR, ISOFORM A"/>
    <property type="match status" value="1"/>
</dbReference>
<evidence type="ECO:0000256" key="10">
    <source>
        <dbReference type="RuleBase" id="RU000688"/>
    </source>
</evidence>
<protein>
    <submittedName>
        <fullName evidence="14">Chemokine XC receptor 1-like</fullName>
    </submittedName>
</protein>
<dbReference type="Pfam" id="PF00001">
    <property type="entry name" value="7tm_1"/>
    <property type="match status" value="1"/>
</dbReference>
<evidence type="ECO:0000256" key="8">
    <source>
        <dbReference type="ARBA" id="ARBA00023180"/>
    </source>
</evidence>
<dbReference type="InterPro" id="IPR000276">
    <property type="entry name" value="GPCR_Rhodpsn"/>
</dbReference>
<evidence type="ECO:0000256" key="2">
    <source>
        <dbReference type="ARBA" id="ARBA00022475"/>
    </source>
</evidence>
<feature type="transmembrane region" description="Helical" evidence="11">
    <location>
        <begin position="103"/>
        <end position="122"/>
    </location>
</feature>
<keyword evidence="4 11" id="KW-1133">Transmembrane helix</keyword>
<dbReference type="PANTHER" id="PTHR24246">
    <property type="entry name" value="OLFACTORY RECEPTOR AND ADENOSINE RECEPTOR"/>
    <property type="match status" value="1"/>
</dbReference>
<keyword evidence="13" id="KW-1185">Reference proteome</keyword>
<dbReference type="GO" id="GO:0005886">
    <property type="term" value="C:plasma membrane"/>
    <property type="evidence" value="ECO:0007669"/>
    <property type="project" value="UniProtKB-SubCell"/>
</dbReference>
<gene>
    <name evidence="14" type="primary">LOC129921762</name>
</gene>
<keyword evidence="8" id="KW-0325">Glycoprotein</keyword>
<dbReference type="SUPFAM" id="SSF81321">
    <property type="entry name" value="Family A G protein-coupled receptor-like"/>
    <property type="match status" value="1"/>
</dbReference>
<dbReference type="CDD" id="cd00637">
    <property type="entry name" value="7tm_classA_rhodopsin-like"/>
    <property type="match status" value="1"/>
</dbReference>
<proteinExistence type="inferred from homology"/>
<feature type="transmembrane region" description="Helical" evidence="11">
    <location>
        <begin position="29"/>
        <end position="55"/>
    </location>
</feature>
<evidence type="ECO:0000256" key="7">
    <source>
        <dbReference type="ARBA" id="ARBA00023170"/>
    </source>
</evidence>
<evidence type="ECO:0000256" key="6">
    <source>
        <dbReference type="ARBA" id="ARBA00023136"/>
    </source>
</evidence>
<comment type="subcellular location">
    <subcellularLocation>
        <location evidence="1">Cell membrane</location>
        <topology evidence="1">Multi-pass membrane protein</topology>
    </subcellularLocation>
</comment>
<feature type="transmembrane region" description="Helical" evidence="11">
    <location>
        <begin position="219"/>
        <end position="245"/>
    </location>
</feature>
<evidence type="ECO:0000256" key="3">
    <source>
        <dbReference type="ARBA" id="ARBA00022692"/>
    </source>
</evidence>
<dbReference type="AlphaFoldDB" id="A0A9W2YCM1"/>
<reference evidence="14" key="1">
    <citation type="submission" date="2025-08" db="UniProtKB">
        <authorList>
            <consortium name="RefSeq"/>
        </authorList>
    </citation>
    <scope>IDENTIFICATION</scope>
</reference>
<name>A0A9W2YCM1_BIOGL</name>
<evidence type="ECO:0000256" key="4">
    <source>
        <dbReference type="ARBA" id="ARBA00022989"/>
    </source>
</evidence>
<evidence type="ECO:0000313" key="14">
    <source>
        <dbReference type="RefSeq" id="XP_055860475.1"/>
    </source>
</evidence>
<evidence type="ECO:0000313" key="13">
    <source>
        <dbReference type="Proteomes" id="UP001165740"/>
    </source>
</evidence>
<dbReference type="GeneID" id="129921762"/>
<dbReference type="PROSITE" id="PS00237">
    <property type="entry name" value="G_PROTEIN_RECEP_F1_1"/>
    <property type="match status" value="1"/>
</dbReference>
<dbReference type="RefSeq" id="XP_055860475.1">
    <property type="nucleotide sequence ID" value="XM_056004500.1"/>
</dbReference>
<keyword evidence="2" id="KW-1003">Cell membrane</keyword>
<feature type="domain" description="G-protein coupled receptors family 1 profile" evidence="12">
    <location>
        <begin position="45"/>
        <end position="274"/>
    </location>
</feature>
<dbReference type="PROSITE" id="PS50262">
    <property type="entry name" value="G_PROTEIN_RECEP_F1_2"/>
    <property type="match status" value="1"/>
</dbReference>